<evidence type="ECO:0000313" key="2">
    <source>
        <dbReference type="EMBL" id="ERN10884.1"/>
    </source>
</evidence>
<evidence type="ECO:0000256" key="1">
    <source>
        <dbReference type="SAM" id="MobiDB-lite"/>
    </source>
</evidence>
<feature type="compositionally biased region" description="Polar residues" evidence="1">
    <location>
        <begin position="163"/>
        <end position="179"/>
    </location>
</feature>
<reference evidence="3" key="1">
    <citation type="journal article" date="2013" name="Science">
        <title>The Amborella genome and the evolution of flowering plants.</title>
        <authorList>
            <consortium name="Amborella Genome Project"/>
        </authorList>
    </citation>
    <scope>NUCLEOTIDE SEQUENCE [LARGE SCALE GENOMIC DNA]</scope>
</reference>
<feature type="compositionally biased region" description="Basic and acidic residues" evidence="1">
    <location>
        <begin position="188"/>
        <end position="212"/>
    </location>
</feature>
<evidence type="ECO:0000313" key="3">
    <source>
        <dbReference type="Proteomes" id="UP000017836"/>
    </source>
</evidence>
<keyword evidence="3" id="KW-1185">Reference proteome</keyword>
<dbReference type="HOGENOM" id="CLU_1301192_0_0_1"/>
<gene>
    <name evidence="2" type="ORF">AMTR_s00167p00042230</name>
</gene>
<organism evidence="2 3">
    <name type="scientific">Amborella trichopoda</name>
    <dbReference type="NCBI Taxonomy" id="13333"/>
    <lineage>
        <taxon>Eukaryota</taxon>
        <taxon>Viridiplantae</taxon>
        <taxon>Streptophyta</taxon>
        <taxon>Embryophyta</taxon>
        <taxon>Tracheophyta</taxon>
        <taxon>Spermatophyta</taxon>
        <taxon>Magnoliopsida</taxon>
        <taxon>Amborellales</taxon>
        <taxon>Amborellaceae</taxon>
        <taxon>Amborella</taxon>
    </lineage>
</organism>
<accession>W1PSQ5</accession>
<name>W1PSQ5_AMBTC</name>
<proteinExistence type="predicted"/>
<feature type="region of interest" description="Disordered" evidence="1">
    <location>
        <begin position="163"/>
        <end position="212"/>
    </location>
</feature>
<dbReference type="Gramene" id="ERN10884">
    <property type="protein sequence ID" value="ERN10884"/>
    <property type="gene ID" value="AMTR_s00167p00042230"/>
</dbReference>
<dbReference type="EMBL" id="KI392771">
    <property type="protein sequence ID" value="ERN10884.1"/>
    <property type="molecule type" value="Genomic_DNA"/>
</dbReference>
<dbReference type="Proteomes" id="UP000017836">
    <property type="component" value="Unassembled WGS sequence"/>
</dbReference>
<dbReference type="AlphaFoldDB" id="W1PSQ5"/>
<protein>
    <submittedName>
        <fullName evidence="2">Uncharacterized protein</fullName>
    </submittedName>
</protein>
<sequence length="212" mass="24158">MRPLVRVAGSGLTSTCVWLGRLAFFSLDRAGLWFATTVVWGKWPLATGYWRWWDSSNADYWGVAHPWQADGGSRCDGRATNSLFPPPFSIIFCLDHYSTNWQELVKPCSLSGDEEGMKLLSLKRRTRSFFYDLEAIFGWSERGVHPSCEEGLAPTLSSRIEGQYHSGSSVQASHTSKPPSSIKPKNTPPKEREDRERERERQRESEGEKEKR</sequence>